<feature type="compositionally biased region" description="Basic and acidic residues" evidence="2">
    <location>
        <begin position="1"/>
        <end position="17"/>
    </location>
</feature>
<evidence type="ECO:0000256" key="1">
    <source>
        <dbReference type="PROSITE-ProRule" id="PRU00325"/>
    </source>
</evidence>
<dbReference type="PANTHER" id="PTHR21540:SF0">
    <property type="entry name" value="PHD FAMILY PROTEIN"/>
    <property type="match status" value="1"/>
</dbReference>
<dbReference type="InterPro" id="IPR007527">
    <property type="entry name" value="Znf_SWIM"/>
</dbReference>
<name>A0ABR1J6V0_9AGAR</name>
<feature type="region of interest" description="Disordered" evidence="2">
    <location>
        <begin position="1"/>
        <end position="108"/>
    </location>
</feature>
<dbReference type="Pfam" id="PF04434">
    <property type="entry name" value="SWIM"/>
    <property type="match status" value="1"/>
</dbReference>
<feature type="compositionally biased region" description="Polar residues" evidence="2">
    <location>
        <begin position="18"/>
        <end position="42"/>
    </location>
</feature>
<comment type="caution">
    <text evidence="4">The sequence shown here is derived from an EMBL/GenBank/DDBJ whole genome shotgun (WGS) entry which is preliminary data.</text>
</comment>
<reference evidence="4 5" key="1">
    <citation type="submission" date="2024-01" db="EMBL/GenBank/DDBJ databases">
        <title>A draft genome for the cacao thread blight pathogen Marasmiellus scandens.</title>
        <authorList>
            <person name="Baruah I.K."/>
            <person name="Leung J."/>
            <person name="Bukari Y."/>
            <person name="Amoako-Attah I."/>
            <person name="Meinhardt L.W."/>
            <person name="Bailey B.A."/>
            <person name="Cohen S.P."/>
        </authorList>
    </citation>
    <scope>NUCLEOTIDE SEQUENCE [LARGE SCALE GENOMIC DNA]</scope>
    <source>
        <strain evidence="4 5">GH-19</strain>
    </source>
</reference>
<dbReference type="InterPro" id="IPR013083">
    <property type="entry name" value="Znf_RING/FYVE/PHD"/>
</dbReference>
<organism evidence="4 5">
    <name type="scientific">Marasmiellus scandens</name>
    <dbReference type="NCBI Taxonomy" id="2682957"/>
    <lineage>
        <taxon>Eukaryota</taxon>
        <taxon>Fungi</taxon>
        <taxon>Dikarya</taxon>
        <taxon>Basidiomycota</taxon>
        <taxon>Agaricomycotina</taxon>
        <taxon>Agaricomycetes</taxon>
        <taxon>Agaricomycetidae</taxon>
        <taxon>Agaricales</taxon>
        <taxon>Marasmiineae</taxon>
        <taxon>Omphalotaceae</taxon>
        <taxon>Marasmiellus</taxon>
    </lineage>
</organism>
<protein>
    <recommendedName>
        <fullName evidence="3">SWIM-type domain-containing protein</fullName>
    </recommendedName>
</protein>
<dbReference type="Gene3D" id="3.30.40.10">
    <property type="entry name" value="Zinc/RING finger domain, C3HC4 (zinc finger)"/>
    <property type="match status" value="1"/>
</dbReference>
<feature type="region of interest" description="Disordered" evidence="2">
    <location>
        <begin position="382"/>
        <end position="402"/>
    </location>
</feature>
<proteinExistence type="predicted"/>
<keyword evidence="5" id="KW-1185">Reference proteome</keyword>
<gene>
    <name evidence="4" type="ORF">VKT23_013470</name>
</gene>
<evidence type="ECO:0000256" key="2">
    <source>
        <dbReference type="SAM" id="MobiDB-lite"/>
    </source>
</evidence>
<evidence type="ECO:0000313" key="4">
    <source>
        <dbReference type="EMBL" id="KAK7449327.1"/>
    </source>
</evidence>
<dbReference type="Proteomes" id="UP001498398">
    <property type="component" value="Unassembled WGS sequence"/>
</dbReference>
<keyword evidence="1" id="KW-0863">Zinc-finger</keyword>
<feature type="compositionally biased region" description="Low complexity" evidence="2">
    <location>
        <begin position="54"/>
        <end position="78"/>
    </location>
</feature>
<evidence type="ECO:0000313" key="5">
    <source>
        <dbReference type="Proteomes" id="UP001498398"/>
    </source>
</evidence>
<feature type="region of interest" description="Disordered" evidence="2">
    <location>
        <begin position="234"/>
        <end position="267"/>
    </location>
</feature>
<accession>A0ABR1J6V0</accession>
<dbReference type="PROSITE" id="PS50966">
    <property type="entry name" value="ZF_SWIM"/>
    <property type="match status" value="1"/>
</dbReference>
<dbReference type="PANTHER" id="PTHR21540">
    <property type="entry name" value="RING FINGER AND SWIM DOMAIN-CONTAINING PROTEIN 2"/>
    <property type="match status" value="1"/>
</dbReference>
<dbReference type="EMBL" id="JBANRG010000036">
    <property type="protein sequence ID" value="KAK7449327.1"/>
    <property type="molecule type" value="Genomic_DNA"/>
</dbReference>
<feature type="compositionally biased region" description="Basic and acidic residues" evidence="2">
    <location>
        <begin position="79"/>
        <end position="96"/>
    </location>
</feature>
<dbReference type="InterPro" id="IPR039903">
    <property type="entry name" value="Zswim2"/>
</dbReference>
<feature type="domain" description="SWIM-type" evidence="3">
    <location>
        <begin position="152"/>
        <end position="184"/>
    </location>
</feature>
<evidence type="ECO:0000259" key="3">
    <source>
        <dbReference type="PROSITE" id="PS50966"/>
    </source>
</evidence>
<keyword evidence="1" id="KW-0479">Metal-binding</keyword>
<sequence length="415" mass="45738">MVLQKRKADGSFEDWHSKTSMPTSTSNKRARTTISDASSYPATHSHCLAPPAPALAGPSSQSLASTSHYSTAASSSSKKTAEKATKGKGKAKEKPVKEKRKAQFKSKCPQATQTRLDRYISQAQRIYLIHRRRTEGENREEFTVQGSTGNVYTVTIDEVPHCDCPDHQKGNHCKHILFIFLKVLQVSRDSGLWYQKALLPSELESIFSSAPLAPQLRQQLQNIHADERVVGAWREKTGRGPAPAPEGSTSTDTSTSAKDSRRIPDPEDDCPICYDKMNESGTGVGLAGDNEKAEELKKAYTELSKVLDWCAACGNAVHKECWSTWKTTTTRQGKPLTCVWCRANWVTSFSSSGSSSRIAWRADSAGPYPYASEGDEGYINLAHVPGSGASPARDTSTYYHGPRRGQRHYGDWDYL</sequence>
<keyword evidence="1" id="KW-0862">Zinc</keyword>